<keyword evidence="2" id="KW-1185">Reference proteome</keyword>
<protein>
    <submittedName>
        <fullName evidence="1">Iron-containing alcohol dehydrogenase-like protein</fullName>
    </submittedName>
</protein>
<dbReference type="AlphaFoldDB" id="A0A560DZ54"/>
<organism evidence="1 2">
    <name type="scientific">Bradyrhizobium stylosanthis</name>
    <dbReference type="NCBI Taxonomy" id="1803665"/>
    <lineage>
        <taxon>Bacteria</taxon>
        <taxon>Pseudomonadati</taxon>
        <taxon>Pseudomonadota</taxon>
        <taxon>Alphaproteobacteria</taxon>
        <taxon>Hyphomicrobiales</taxon>
        <taxon>Nitrobacteraceae</taxon>
        <taxon>Bradyrhizobium</taxon>
    </lineage>
</organism>
<dbReference type="Gene3D" id="1.20.1090.10">
    <property type="entry name" value="Dehydroquinate synthase-like - alpha domain"/>
    <property type="match status" value="1"/>
</dbReference>
<gene>
    <name evidence="1" type="ORF">FBZ96_1031178</name>
</gene>
<reference evidence="1 2" key="1">
    <citation type="submission" date="2019-06" db="EMBL/GenBank/DDBJ databases">
        <title>Genomic Encyclopedia of Type Strains, Phase IV (KMG-V): Genome sequencing to study the core and pangenomes of soil and plant-associated prokaryotes.</title>
        <authorList>
            <person name="Whitman W."/>
        </authorList>
    </citation>
    <scope>NUCLEOTIDE SEQUENCE [LARGE SCALE GENOMIC DNA]</scope>
    <source>
        <strain evidence="1 2">BR 510</strain>
    </source>
</reference>
<accession>A0A560DZ54</accession>
<evidence type="ECO:0000313" key="2">
    <source>
        <dbReference type="Proteomes" id="UP000319949"/>
    </source>
</evidence>
<dbReference type="EMBL" id="VITK01000003">
    <property type="protein sequence ID" value="TWB02396.1"/>
    <property type="molecule type" value="Genomic_DNA"/>
</dbReference>
<sequence length="79" mass="8289">MACEIPPTGEETRIADRRQSALHSHHLTLPLPVGLTVTSGINAIAHAVEALYAHDTNPVASLMAEEGIFALAPRAGDGH</sequence>
<comment type="caution">
    <text evidence="1">The sequence shown here is derived from an EMBL/GenBank/DDBJ whole genome shotgun (WGS) entry which is preliminary data.</text>
</comment>
<dbReference type="SUPFAM" id="SSF56796">
    <property type="entry name" value="Dehydroquinate synthase-like"/>
    <property type="match status" value="1"/>
</dbReference>
<name>A0A560DZ54_9BRAD</name>
<dbReference type="Proteomes" id="UP000319949">
    <property type="component" value="Unassembled WGS sequence"/>
</dbReference>
<proteinExistence type="predicted"/>
<evidence type="ECO:0000313" key="1">
    <source>
        <dbReference type="EMBL" id="TWB02396.1"/>
    </source>
</evidence>